<comment type="caution">
    <text evidence="3">The sequence shown here is derived from an EMBL/GenBank/DDBJ whole genome shotgun (WGS) entry which is preliminary data.</text>
</comment>
<dbReference type="Proteomes" id="UP001597076">
    <property type="component" value="Unassembled WGS sequence"/>
</dbReference>
<keyword evidence="2" id="KW-0472">Membrane</keyword>
<keyword evidence="4" id="KW-1185">Reference proteome</keyword>
<name>A0ABD6BJF8_9EURY</name>
<feature type="transmembrane region" description="Helical" evidence="2">
    <location>
        <begin position="214"/>
        <end position="233"/>
    </location>
</feature>
<organism evidence="3 4">
    <name type="scientific">Haloarchaeobius amylolyticus</name>
    <dbReference type="NCBI Taxonomy" id="1198296"/>
    <lineage>
        <taxon>Archaea</taxon>
        <taxon>Methanobacteriati</taxon>
        <taxon>Methanobacteriota</taxon>
        <taxon>Stenosarchaea group</taxon>
        <taxon>Halobacteria</taxon>
        <taxon>Halobacteriales</taxon>
        <taxon>Halorubellaceae</taxon>
        <taxon>Haloarchaeobius</taxon>
    </lineage>
</organism>
<evidence type="ECO:0000313" key="4">
    <source>
        <dbReference type="Proteomes" id="UP001597076"/>
    </source>
</evidence>
<feature type="transmembrane region" description="Helical" evidence="2">
    <location>
        <begin position="126"/>
        <end position="145"/>
    </location>
</feature>
<feature type="region of interest" description="Disordered" evidence="1">
    <location>
        <begin position="349"/>
        <end position="375"/>
    </location>
</feature>
<feature type="transmembrane region" description="Helical" evidence="2">
    <location>
        <begin position="102"/>
        <end position="120"/>
    </location>
</feature>
<feature type="transmembrane region" description="Helical" evidence="2">
    <location>
        <begin position="61"/>
        <end position="82"/>
    </location>
</feature>
<gene>
    <name evidence="3" type="ORF">ACFR99_16175</name>
</gene>
<evidence type="ECO:0000256" key="1">
    <source>
        <dbReference type="SAM" id="MobiDB-lite"/>
    </source>
</evidence>
<dbReference type="RefSeq" id="WP_390289402.1">
    <property type="nucleotide sequence ID" value="NZ_JBHUDI010000011.1"/>
</dbReference>
<dbReference type="EMBL" id="JBHUDI010000011">
    <property type="protein sequence ID" value="MFD1565075.1"/>
    <property type="molecule type" value="Genomic_DNA"/>
</dbReference>
<proteinExistence type="predicted"/>
<feature type="transmembrane region" description="Helical" evidence="2">
    <location>
        <begin position="182"/>
        <end position="202"/>
    </location>
</feature>
<dbReference type="AlphaFoldDB" id="A0ABD6BJF8"/>
<reference evidence="3 4" key="1">
    <citation type="journal article" date="2019" name="Int. J. Syst. Evol. Microbiol.">
        <title>The Global Catalogue of Microorganisms (GCM) 10K type strain sequencing project: providing services to taxonomists for standard genome sequencing and annotation.</title>
        <authorList>
            <consortium name="The Broad Institute Genomics Platform"/>
            <consortium name="The Broad Institute Genome Sequencing Center for Infectious Disease"/>
            <person name="Wu L."/>
            <person name="Ma J."/>
        </authorList>
    </citation>
    <scope>NUCLEOTIDE SEQUENCE [LARGE SCALE GENOMIC DNA]</scope>
    <source>
        <strain evidence="3 4">CGMCC 1.12230</strain>
    </source>
</reference>
<evidence type="ECO:0000313" key="3">
    <source>
        <dbReference type="EMBL" id="MFD1565075.1"/>
    </source>
</evidence>
<protein>
    <submittedName>
        <fullName evidence="3">Uncharacterized protein</fullName>
    </submittedName>
</protein>
<accession>A0ABD6BJF8</accession>
<keyword evidence="2" id="KW-0812">Transmembrane</keyword>
<evidence type="ECO:0000256" key="2">
    <source>
        <dbReference type="SAM" id="Phobius"/>
    </source>
</evidence>
<keyword evidence="2" id="KW-1133">Transmembrane helix</keyword>
<sequence>MMRRLSQVSTTVRKRLPPVARPVAVALLLMLSVLAVAVVTGAIESVVPSSGPGGGWETTSWLALIGTIVVLAIVTVGSYLLYRRYADSLATQWQQLSKWAQALIAGAVCGTLVATGLGVATVAGLVPLAFVPVGVLVAWPTATVVTRRQRRTQTADDSPSALESALITTGYAQLKLLQTRTLAGIVGLVGAVLGSIGIRLLLSWLPWADVMLTPLQTAVLAVFLWLIGTVLVYNRYESTITNRTALTIVGVSSPERQGDRELTIKNAGTDPVDLARAKLRDTNRDRYQFDVDVTLGPGACCSFGVPASFLLEPNDAAMALPLGYTLKQGSEHPTIYTRDGEQFVLQQRTEPRDHERLRDATRQPVAVGVEPTRQE</sequence>
<feature type="compositionally biased region" description="Basic and acidic residues" evidence="1">
    <location>
        <begin position="349"/>
        <end position="361"/>
    </location>
</feature>